<proteinExistence type="predicted"/>
<reference evidence="1 2" key="1">
    <citation type="journal article" date="2014" name="Curr. Biol.">
        <title>The genome of the clonal raider ant Cerapachys biroi.</title>
        <authorList>
            <person name="Oxley P.R."/>
            <person name="Ji L."/>
            <person name="Fetter-Pruneda I."/>
            <person name="McKenzie S.K."/>
            <person name="Li C."/>
            <person name="Hu H."/>
            <person name="Zhang G."/>
            <person name="Kronauer D.J."/>
        </authorList>
    </citation>
    <scope>NUCLEOTIDE SEQUENCE [LARGE SCALE GENOMIC DNA]</scope>
</reference>
<protein>
    <submittedName>
        <fullName evidence="1">Uncharacterized protein</fullName>
    </submittedName>
</protein>
<sequence>MIKFHLYRVCRILVSEALPVIPPESHHHDTVARTTIINSGPIATVCPGT</sequence>
<dbReference type="EMBL" id="KK107337">
    <property type="protein sequence ID" value="EZA52457.1"/>
    <property type="molecule type" value="Genomic_DNA"/>
</dbReference>
<evidence type="ECO:0000313" key="1">
    <source>
        <dbReference type="EMBL" id="EZA52457.1"/>
    </source>
</evidence>
<accession>A0A026W8N3</accession>
<gene>
    <name evidence="1" type="ORF">X777_08532</name>
</gene>
<dbReference type="Proteomes" id="UP000053097">
    <property type="component" value="Unassembled WGS sequence"/>
</dbReference>
<keyword evidence="2" id="KW-1185">Reference proteome</keyword>
<dbReference type="AlphaFoldDB" id="A0A026W8N3"/>
<name>A0A026W8N3_OOCBI</name>
<organism evidence="1 2">
    <name type="scientific">Ooceraea biroi</name>
    <name type="common">Clonal raider ant</name>
    <name type="synonym">Cerapachys biroi</name>
    <dbReference type="NCBI Taxonomy" id="2015173"/>
    <lineage>
        <taxon>Eukaryota</taxon>
        <taxon>Metazoa</taxon>
        <taxon>Ecdysozoa</taxon>
        <taxon>Arthropoda</taxon>
        <taxon>Hexapoda</taxon>
        <taxon>Insecta</taxon>
        <taxon>Pterygota</taxon>
        <taxon>Neoptera</taxon>
        <taxon>Endopterygota</taxon>
        <taxon>Hymenoptera</taxon>
        <taxon>Apocrita</taxon>
        <taxon>Aculeata</taxon>
        <taxon>Formicoidea</taxon>
        <taxon>Formicidae</taxon>
        <taxon>Dorylinae</taxon>
        <taxon>Ooceraea</taxon>
    </lineage>
</organism>
<evidence type="ECO:0000313" key="2">
    <source>
        <dbReference type="Proteomes" id="UP000053097"/>
    </source>
</evidence>